<comment type="caution">
    <text evidence="1">The sequence shown here is derived from an EMBL/GenBank/DDBJ whole genome shotgun (WGS) entry which is preliminary data.</text>
</comment>
<evidence type="ECO:0000313" key="1">
    <source>
        <dbReference type="EMBL" id="MFD1544322.1"/>
    </source>
</evidence>
<accession>A0ABW4GNN1</accession>
<name>A0ABW4GNN1_9ACTN</name>
<dbReference type="RefSeq" id="WP_219539739.1">
    <property type="nucleotide sequence ID" value="NZ_JAHKRM010000073.1"/>
</dbReference>
<keyword evidence="2" id="KW-1185">Reference proteome</keyword>
<evidence type="ECO:0000313" key="2">
    <source>
        <dbReference type="Proteomes" id="UP001597097"/>
    </source>
</evidence>
<dbReference type="EMBL" id="JBHUCM010000043">
    <property type="protein sequence ID" value="MFD1544322.1"/>
    <property type="molecule type" value="Genomic_DNA"/>
</dbReference>
<gene>
    <name evidence="1" type="ORF">ACFSJ0_45275</name>
</gene>
<protein>
    <submittedName>
        <fullName evidence="1">Uncharacterized protein</fullName>
    </submittedName>
</protein>
<reference evidence="2" key="1">
    <citation type="journal article" date="2019" name="Int. J. Syst. Evol. Microbiol.">
        <title>The Global Catalogue of Microorganisms (GCM) 10K type strain sequencing project: providing services to taxonomists for standard genome sequencing and annotation.</title>
        <authorList>
            <consortium name="The Broad Institute Genomics Platform"/>
            <consortium name="The Broad Institute Genome Sequencing Center for Infectious Disease"/>
            <person name="Wu L."/>
            <person name="Ma J."/>
        </authorList>
    </citation>
    <scope>NUCLEOTIDE SEQUENCE [LARGE SCALE GENOMIC DNA]</scope>
    <source>
        <strain evidence="2">CGMCC 1.15399</strain>
    </source>
</reference>
<organism evidence="1 2">
    <name type="scientific">Nonomuraea guangzhouensis</name>
    <dbReference type="NCBI Taxonomy" id="1291555"/>
    <lineage>
        <taxon>Bacteria</taxon>
        <taxon>Bacillati</taxon>
        <taxon>Actinomycetota</taxon>
        <taxon>Actinomycetes</taxon>
        <taxon>Streptosporangiales</taxon>
        <taxon>Streptosporangiaceae</taxon>
        <taxon>Nonomuraea</taxon>
    </lineage>
</organism>
<sequence>MKGKGFRYVPWVPKIGTPEEQRKAWTGDYEEMKKDRSETGFGIFVPPANRKALWKEADSPNFVIKNQLSEAQQAAYAKALTACRSQSVKQVTGKVITSDADRAEQENKLIQQVVERELNGDPKLITLASATGDCLKGKGYRVDSLRPSDLNGRGSNEFEAQKRQIALNDDIPEKDLPEGQYYEPHLPAATAKQYLAKEVRAALDDLECGKDFYAAYLPRNAEIVNRVSAEFGGSGF</sequence>
<dbReference type="Proteomes" id="UP001597097">
    <property type="component" value="Unassembled WGS sequence"/>
</dbReference>
<proteinExistence type="predicted"/>